<comment type="similarity">
    <text evidence="2">Belongs to the glycosyltransferase 31 family. Beta3-Gal-T subfamily.</text>
</comment>
<evidence type="ECO:0000256" key="3">
    <source>
        <dbReference type="ARBA" id="ARBA00022692"/>
    </source>
</evidence>
<reference evidence="9" key="1">
    <citation type="submission" date="2017-02" db="UniProtKB">
        <authorList>
            <consortium name="WormBaseParasite"/>
        </authorList>
    </citation>
    <scope>IDENTIFICATION</scope>
</reference>
<reference evidence="7 8" key="2">
    <citation type="submission" date="2018-11" db="EMBL/GenBank/DDBJ databases">
        <authorList>
            <consortium name="Pathogen Informatics"/>
        </authorList>
    </citation>
    <scope>NUCLEOTIDE SEQUENCE [LARGE SCALE GENOMIC DNA]</scope>
    <source>
        <strain evidence="7 8">MHpl1</strain>
    </source>
</reference>
<keyword evidence="5" id="KW-1133">Transmembrane helix</keyword>
<dbReference type="GO" id="GO:0016020">
    <property type="term" value="C:membrane"/>
    <property type="evidence" value="ECO:0007669"/>
    <property type="project" value="UniProtKB-SubCell"/>
</dbReference>
<evidence type="ECO:0000313" key="7">
    <source>
        <dbReference type="EMBL" id="VDO42752.1"/>
    </source>
</evidence>
<dbReference type="WBParaSite" id="HPLM_0001139401-mRNA-1">
    <property type="protein sequence ID" value="HPLM_0001139401-mRNA-1"/>
    <property type="gene ID" value="HPLM_0001139401"/>
</dbReference>
<gene>
    <name evidence="7" type="ORF">HPLM_LOCUS11386</name>
</gene>
<dbReference type="OrthoDB" id="5857318at2759"/>
<evidence type="ECO:0000313" key="8">
    <source>
        <dbReference type="Proteomes" id="UP000268014"/>
    </source>
</evidence>
<evidence type="ECO:0000256" key="1">
    <source>
        <dbReference type="ARBA" id="ARBA00004606"/>
    </source>
</evidence>
<keyword evidence="6" id="KW-0472">Membrane</keyword>
<keyword evidence="3" id="KW-0812">Transmembrane</keyword>
<comment type="subcellular location">
    <subcellularLocation>
        <location evidence="1">Membrane</location>
        <topology evidence="1">Single-pass type II membrane protein</topology>
    </subcellularLocation>
</comment>
<dbReference type="InterPro" id="IPR026050">
    <property type="entry name" value="C1GALT1/C1GALT1_chp1"/>
</dbReference>
<organism evidence="9">
    <name type="scientific">Haemonchus placei</name>
    <name type="common">Barber's pole worm</name>
    <dbReference type="NCBI Taxonomy" id="6290"/>
    <lineage>
        <taxon>Eukaryota</taxon>
        <taxon>Metazoa</taxon>
        <taxon>Ecdysozoa</taxon>
        <taxon>Nematoda</taxon>
        <taxon>Chromadorea</taxon>
        <taxon>Rhabditida</taxon>
        <taxon>Rhabditina</taxon>
        <taxon>Rhabditomorpha</taxon>
        <taxon>Strongyloidea</taxon>
        <taxon>Trichostrongylidae</taxon>
        <taxon>Haemonchus</taxon>
    </lineage>
</organism>
<evidence type="ECO:0000256" key="4">
    <source>
        <dbReference type="ARBA" id="ARBA00022968"/>
    </source>
</evidence>
<dbReference type="Proteomes" id="UP000268014">
    <property type="component" value="Unassembled WGS sequence"/>
</dbReference>
<dbReference type="AlphaFoldDB" id="A0A0N4WK19"/>
<evidence type="ECO:0000256" key="5">
    <source>
        <dbReference type="ARBA" id="ARBA00022989"/>
    </source>
</evidence>
<sequence>MRRWRSLKPSLLSGAVLGLVLIHVVRSILTAPLIFPKTSATNPLAPVVIALITSTDPAKTALCEETWLKRVHSHIVFTSRRNSRTDQIFLPHRHGSLWSSFSSKALFADRYLPHHYSWYIMTSDDTYVLVDDLMQDLSAFDPDEPYMAVIGPTSMHEENLPKLHAVIIVSRGAMNSFWDDIQKGYEGCAVTSEPSSCLNDIVHLNLREDAHKRLR</sequence>
<evidence type="ECO:0000313" key="9">
    <source>
        <dbReference type="WBParaSite" id="HPLM_0001139401-mRNA-1"/>
    </source>
</evidence>
<dbReference type="Gene3D" id="3.90.550.50">
    <property type="match status" value="1"/>
</dbReference>
<keyword evidence="4" id="KW-0735">Signal-anchor</keyword>
<protein>
    <submittedName>
        <fullName evidence="9">Hexosyltransferase</fullName>
    </submittedName>
</protein>
<dbReference type="PANTHER" id="PTHR23033">
    <property type="entry name" value="BETA1,3-GALACTOSYLTRANSFERASE"/>
    <property type="match status" value="1"/>
</dbReference>
<accession>A0A0N4WK19</accession>
<name>A0A0N4WK19_HAEPC</name>
<proteinExistence type="inferred from homology"/>
<evidence type="ECO:0000256" key="2">
    <source>
        <dbReference type="ARBA" id="ARBA00006462"/>
    </source>
</evidence>
<dbReference type="EMBL" id="UZAF01017554">
    <property type="protein sequence ID" value="VDO42752.1"/>
    <property type="molecule type" value="Genomic_DNA"/>
</dbReference>
<keyword evidence="8" id="KW-1185">Reference proteome</keyword>
<evidence type="ECO:0000256" key="6">
    <source>
        <dbReference type="ARBA" id="ARBA00023136"/>
    </source>
</evidence>